<dbReference type="Proteomes" id="UP001148786">
    <property type="component" value="Unassembled WGS sequence"/>
</dbReference>
<evidence type="ECO:0000256" key="1">
    <source>
        <dbReference type="SAM" id="Phobius"/>
    </source>
</evidence>
<dbReference type="EMBL" id="JANKHO010000206">
    <property type="protein sequence ID" value="KAJ3513298.1"/>
    <property type="molecule type" value="Genomic_DNA"/>
</dbReference>
<keyword evidence="1" id="KW-0812">Transmembrane</keyword>
<dbReference type="OrthoDB" id="3242376at2759"/>
<sequence length="176" mass="19894">MSGPTASLWIAPLVTDSCLFVLTLWRARRYLRNGGYADQKLRIVQIVLRDGTLYFFVIFLANLMNTMIYFFSSALDLKAIGASFSQLITSVMVSRLVLNLRSVPLPSASGLYHATSYPMVASFLDLTLHHLGEEVDVLEYSDIEMEGTSERMPVGNRKGSWSRTKSFDYFVIVYQL</sequence>
<keyword evidence="3" id="KW-1185">Reference proteome</keyword>
<accession>A0A9W8MVW6</accession>
<gene>
    <name evidence="2" type="ORF">NLJ89_g3026</name>
</gene>
<evidence type="ECO:0000313" key="2">
    <source>
        <dbReference type="EMBL" id="KAJ3513298.1"/>
    </source>
</evidence>
<reference evidence="2" key="1">
    <citation type="submission" date="2022-07" db="EMBL/GenBank/DDBJ databases">
        <title>Genome Sequence of Agrocybe chaxingu.</title>
        <authorList>
            <person name="Buettner E."/>
        </authorList>
    </citation>
    <scope>NUCLEOTIDE SEQUENCE</scope>
    <source>
        <strain evidence="2">MP-N11</strain>
    </source>
</reference>
<comment type="caution">
    <text evidence="2">The sequence shown here is derived from an EMBL/GenBank/DDBJ whole genome shotgun (WGS) entry which is preliminary data.</text>
</comment>
<feature type="transmembrane region" description="Helical" evidence="1">
    <location>
        <begin position="6"/>
        <end position="25"/>
    </location>
</feature>
<feature type="transmembrane region" description="Helical" evidence="1">
    <location>
        <begin position="46"/>
        <end position="71"/>
    </location>
</feature>
<keyword evidence="1" id="KW-1133">Transmembrane helix</keyword>
<dbReference type="AlphaFoldDB" id="A0A9W8MVW6"/>
<name>A0A9W8MVW6_9AGAR</name>
<proteinExistence type="predicted"/>
<protein>
    <submittedName>
        <fullName evidence="2">Uncharacterized protein</fullName>
    </submittedName>
</protein>
<evidence type="ECO:0000313" key="3">
    <source>
        <dbReference type="Proteomes" id="UP001148786"/>
    </source>
</evidence>
<organism evidence="2 3">
    <name type="scientific">Agrocybe chaxingu</name>
    <dbReference type="NCBI Taxonomy" id="84603"/>
    <lineage>
        <taxon>Eukaryota</taxon>
        <taxon>Fungi</taxon>
        <taxon>Dikarya</taxon>
        <taxon>Basidiomycota</taxon>
        <taxon>Agaricomycotina</taxon>
        <taxon>Agaricomycetes</taxon>
        <taxon>Agaricomycetidae</taxon>
        <taxon>Agaricales</taxon>
        <taxon>Agaricineae</taxon>
        <taxon>Strophariaceae</taxon>
        <taxon>Agrocybe</taxon>
    </lineage>
</organism>
<keyword evidence="1" id="KW-0472">Membrane</keyword>